<comment type="caution">
    <text evidence="1">The sequence shown here is derived from an EMBL/GenBank/DDBJ whole genome shotgun (WGS) entry which is preliminary data.</text>
</comment>
<name>A0A645HZT1_9ZZZZ</name>
<proteinExistence type="predicted"/>
<gene>
    <name evidence="1" type="ORF">SDC9_191553</name>
</gene>
<dbReference type="AlphaFoldDB" id="A0A645HZT1"/>
<accession>A0A645HZT1</accession>
<sequence>MTDNNTAGQAPNAGHEGFCESTLLPEKTLLTIINIDMHREQVFISIKLLTGLDVSLRLTVLIIDINNLGHYLLVR</sequence>
<dbReference type="EMBL" id="VSSQ01102773">
    <property type="protein sequence ID" value="MPN43992.1"/>
    <property type="molecule type" value="Genomic_DNA"/>
</dbReference>
<protein>
    <submittedName>
        <fullName evidence="1">Uncharacterized protein</fullName>
    </submittedName>
</protein>
<reference evidence="1" key="1">
    <citation type="submission" date="2019-08" db="EMBL/GenBank/DDBJ databases">
        <authorList>
            <person name="Kucharzyk K."/>
            <person name="Murdoch R.W."/>
            <person name="Higgins S."/>
            <person name="Loffler F."/>
        </authorList>
    </citation>
    <scope>NUCLEOTIDE SEQUENCE</scope>
</reference>
<organism evidence="1">
    <name type="scientific">bioreactor metagenome</name>
    <dbReference type="NCBI Taxonomy" id="1076179"/>
    <lineage>
        <taxon>unclassified sequences</taxon>
        <taxon>metagenomes</taxon>
        <taxon>ecological metagenomes</taxon>
    </lineage>
</organism>
<evidence type="ECO:0000313" key="1">
    <source>
        <dbReference type="EMBL" id="MPN43992.1"/>
    </source>
</evidence>